<dbReference type="EMBL" id="QYBB01000005">
    <property type="protein sequence ID" value="RYC32871.1"/>
    <property type="molecule type" value="Genomic_DNA"/>
</dbReference>
<keyword evidence="3" id="KW-1185">Reference proteome</keyword>
<name>A0A4Q2UC93_9HYPH</name>
<evidence type="ECO:0000259" key="1">
    <source>
        <dbReference type="Pfam" id="PF03167"/>
    </source>
</evidence>
<dbReference type="InterPro" id="IPR036895">
    <property type="entry name" value="Uracil-DNA_glycosylase-like_sf"/>
</dbReference>
<organism evidence="2 3">
    <name type="scientific">Lichenibacterium minor</name>
    <dbReference type="NCBI Taxonomy" id="2316528"/>
    <lineage>
        <taxon>Bacteria</taxon>
        <taxon>Pseudomonadati</taxon>
        <taxon>Pseudomonadota</taxon>
        <taxon>Alphaproteobacteria</taxon>
        <taxon>Hyphomicrobiales</taxon>
        <taxon>Lichenihabitantaceae</taxon>
        <taxon>Lichenibacterium</taxon>
    </lineage>
</organism>
<dbReference type="OrthoDB" id="64750at2"/>
<reference evidence="2 3" key="2">
    <citation type="submission" date="2019-02" db="EMBL/GenBank/DDBJ databases">
        <title>'Lichenibacterium ramalinii' gen. nov. sp. nov., 'Lichenibacterium minor' gen. nov. sp. nov.</title>
        <authorList>
            <person name="Pankratov T."/>
        </authorList>
    </citation>
    <scope>NUCLEOTIDE SEQUENCE [LARGE SCALE GENOMIC DNA]</scope>
    <source>
        <strain evidence="2 3">RmlP026</strain>
    </source>
</reference>
<evidence type="ECO:0000313" key="2">
    <source>
        <dbReference type="EMBL" id="RYC32871.1"/>
    </source>
</evidence>
<sequence>MPSRLRGTLADPAVLAGRAAARGAPHVAALERFAAELRTRHGEVPDADPFDGGVDARLLLLLETPGPGASPLRFVSRDNPTGTGANIRRFTGDAGIARADTLVWNAVPWVIHAPGARNRAPRRGEVAAGLAELPAFLALLPRLAVAVLAGRVAGGARPVVEAAKPGLRVIEMPHASPTIVCTSPAIPARIRAALAEAAAALATAP</sequence>
<comment type="caution">
    <text evidence="2">The sequence shown here is derived from an EMBL/GenBank/DDBJ whole genome shotgun (WGS) entry which is preliminary data.</text>
</comment>
<dbReference type="SUPFAM" id="SSF52141">
    <property type="entry name" value="Uracil-DNA glycosylase-like"/>
    <property type="match status" value="1"/>
</dbReference>
<dbReference type="CDD" id="cd10035">
    <property type="entry name" value="UDG_like"/>
    <property type="match status" value="1"/>
</dbReference>
<reference evidence="2 3" key="1">
    <citation type="submission" date="2018-12" db="EMBL/GenBank/DDBJ databases">
        <authorList>
            <person name="Grouzdev D.S."/>
            <person name="Krutkina M.S."/>
        </authorList>
    </citation>
    <scope>NUCLEOTIDE SEQUENCE [LARGE SCALE GENOMIC DNA]</scope>
    <source>
        <strain evidence="2 3">RmlP026</strain>
    </source>
</reference>
<dbReference type="Proteomes" id="UP000290759">
    <property type="component" value="Unassembled WGS sequence"/>
</dbReference>
<proteinExistence type="predicted"/>
<accession>A0A4Q2UC93</accession>
<dbReference type="RefSeq" id="WP_129224972.1">
    <property type="nucleotide sequence ID" value="NZ_QYBB01000005.1"/>
</dbReference>
<dbReference type="InterPro" id="IPR005122">
    <property type="entry name" value="Uracil-DNA_glycosylase-like"/>
</dbReference>
<protein>
    <submittedName>
        <fullName evidence="2">Uracil-DNA glycosylase</fullName>
    </submittedName>
</protein>
<evidence type="ECO:0000313" key="3">
    <source>
        <dbReference type="Proteomes" id="UP000290759"/>
    </source>
</evidence>
<feature type="domain" description="Uracil-DNA glycosylase-like" evidence="1">
    <location>
        <begin position="56"/>
        <end position="192"/>
    </location>
</feature>
<gene>
    <name evidence="2" type="ORF">D3273_06755</name>
</gene>
<dbReference type="AlphaFoldDB" id="A0A4Q2UC93"/>
<dbReference type="Pfam" id="PF03167">
    <property type="entry name" value="UDG"/>
    <property type="match status" value="1"/>
</dbReference>
<dbReference type="Gene3D" id="3.40.470.10">
    <property type="entry name" value="Uracil-DNA glycosylase-like domain"/>
    <property type="match status" value="1"/>
</dbReference>